<protein>
    <submittedName>
        <fullName evidence="1">Uncharacterized protein</fullName>
    </submittedName>
</protein>
<gene>
    <name evidence="1" type="ORF">L2E82_47009</name>
</gene>
<organism evidence="1 2">
    <name type="scientific">Cichorium intybus</name>
    <name type="common">Chicory</name>
    <dbReference type="NCBI Taxonomy" id="13427"/>
    <lineage>
        <taxon>Eukaryota</taxon>
        <taxon>Viridiplantae</taxon>
        <taxon>Streptophyta</taxon>
        <taxon>Embryophyta</taxon>
        <taxon>Tracheophyta</taxon>
        <taxon>Spermatophyta</taxon>
        <taxon>Magnoliopsida</taxon>
        <taxon>eudicotyledons</taxon>
        <taxon>Gunneridae</taxon>
        <taxon>Pentapetalae</taxon>
        <taxon>asterids</taxon>
        <taxon>campanulids</taxon>
        <taxon>Asterales</taxon>
        <taxon>Asteraceae</taxon>
        <taxon>Cichorioideae</taxon>
        <taxon>Cichorieae</taxon>
        <taxon>Cichoriinae</taxon>
        <taxon>Cichorium</taxon>
    </lineage>
</organism>
<reference evidence="2" key="1">
    <citation type="journal article" date="2022" name="Mol. Ecol. Resour.">
        <title>The genomes of chicory, endive, great burdock and yacon provide insights into Asteraceae palaeo-polyploidization history and plant inulin production.</title>
        <authorList>
            <person name="Fan W."/>
            <person name="Wang S."/>
            <person name="Wang H."/>
            <person name="Wang A."/>
            <person name="Jiang F."/>
            <person name="Liu H."/>
            <person name="Zhao H."/>
            <person name="Xu D."/>
            <person name="Zhang Y."/>
        </authorList>
    </citation>
    <scope>NUCLEOTIDE SEQUENCE [LARGE SCALE GENOMIC DNA]</scope>
    <source>
        <strain evidence="2">cv. Punajuju</strain>
    </source>
</reference>
<evidence type="ECO:0000313" key="1">
    <source>
        <dbReference type="EMBL" id="KAI3689061.1"/>
    </source>
</evidence>
<evidence type="ECO:0000313" key="2">
    <source>
        <dbReference type="Proteomes" id="UP001055811"/>
    </source>
</evidence>
<accession>A0ACB8YUD4</accession>
<name>A0ACB8YUD4_CICIN</name>
<dbReference type="Proteomes" id="UP001055811">
    <property type="component" value="Linkage Group LG09"/>
</dbReference>
<comment type="caution">
    <text evidence="1">The sequence shown here is derived from an EMBL/GenBank/DDBJ whole genome shotgun (WGS) entry which is preliminary data.</text>
</comment>
<reference evidence="1 2" key="2">
    <citation type="journal article" date="2022" name="Mol. Ecol. Resour.">
        <title>The genomes of chicory, endive, great burdock and yacon provide insights into Asteraceae paleo-polyploidization history and plant inulin production.</title>
        <authorList>
            <person name="Fan W."/>
            <person name="Wang S."/>
            <person name="Wang H."/>
            <person name="Wang A."/>
            <person name="Jiang F."/>
            <person name="Liu H."/>
            <person name="Zhao H."/>
            <person name="Xu D."/>
            <person name="Zhang Y."/>
        </authorList>
    </citation>
    <scope>NUCLEOTIDE SEQUENCE [LARGE SCALE GENOMIC DNA]</scope>
    <source>
        <strain evidence="2">cv. Punajuju</strain>
        <tissue evidence="1">Leaves</tissue>
    </source>
</reference>
<sequence length="168" mass="19256">MPTWVQIDIIRLEEINTTESIYPTGKRQFSSTKPEKTLHYLRKVNGSRSKSLNFCHNLSFSLEEGIRYNSRLPIAFGIPSSILRQIGVPATTSAADSCVVAPAMTFHPFPPLPLYPNRHVDAGQYNERFRKPNTMGRRYYKQHKWNYSRPGPTWNPNNKYGPGQFGPN</sequence>
<keyword evidence="2" id="KW-1185">Reference proteome</keyword>
<dbReference type="EMBL" id="CM042017">
    <property type="protein sequence ID" value="KAI3689061.1"/>
    <property type="molecule type" value="Genomic_DNA"/>
</dbReference>
<proteinExistence type="predicted"/>